<reference evidence="1 2" key="1">
    <citation type="journal article" date="2022" name="DNA Res.">
        <title>Chromosomal-level genome assembly of the orchid tree Bauhinia variegata (Leguminosae; Cercidoideae) supports the allotetraploid origin hypothesis of Bauhinia.</title>
        <authorList>
            <person name="Zhong Y."/>
            <person name="Chen Y."/>
            <person name="Zheng D."/>
            <person name="Pang J."/>
            <person name="Liu Y."/>
            <person name="Luo S."/>
            <person name="Meng S."/>
            <person name="Qian L."/>
            <person name="Wei D."/>
            <person name="Dai S."/>
            <person name="Zhou R."/>
        </authorList>
    </citation>
    <scope>NUCLEOTIDE SEQUENCE [LARGE SCALE GENOMIC DNA]</scope>
    <source>
        <strain evidence="1">BV-YZ2020</strain>
    </source>
</reference>
<gene>
    <name evidence="1" type="ORF">L6164_022052</name>
</gene>
<keyword evidence="2" id="KW-1185">Reference proteome</keyword>
<dbReference type="EMBL" id="CM039434">
    <property type="protein sequence ID" value="KAI4322348.1"/>
    <property type="molecule type" value="Genomic_DNA"/>
</dbReference>
<evidence type="ECO:0000313" key="1">
    <source>
        <dbReference type="EMBL" id="KAI4322348.1"/>
    </source>
</evidence>
<dbReference type="Proteomes" id="UP000828941">
    <property type="component" value="Chromosome 9"/>
</dbReference>
<comment type="caution">
    <text evidence="1">The sequence shown here is derived from an EMBL/GenBank/DDBJ whole genome shotgun (WGS) entry which is preliminary data.</text>
</comment>
<protein>
    <submittedName>
        <fullName evidence="1">Uncharacterized protein</fullName>
    </submittedName>
</protein>
<sequence length="85" mass="9542">MVDFIMAPTNSTSYYAIDLIYGANVPVNVVPIDCRCSEIQCYSDLKLYCPDWLTEFDDIGKRIACRSLCLTTHRAEDCCTGKYAG</sequence>
<name>A0ACB9MDU2_BAUVA</name>
<organism evidence="1 2">
    <name type="scientific">Bauhinia variegata</name>
    <name type="common">Purple orchid tree</name>
    <name type="synonym">Phanera variegata</name>
    <dbReference type="NCBI Taxonomy" id="167791"/>
    <lineage>
        <taxon>Eukaryota</taxon>
        <taxon>Viridiplantae</taxon>
        <taxon>Streptophyta</taxon>
        <taxon>Embryophyta</taxon>
        <taxon>Tracheophyta</taxon>
        <taxon>Spermatophyta</taxon>
        <taxon>Magnoliopsida</taxon>
        <taxon>eudicotyledons</taxon>
        <taxon>Gunneridae</taxon>
        <taxon>Pentapetalae</taxon>
        <taxon>rosids</taxon>
        <taxon>fabids</taxon>
        <taxon>Fabales</taxon>
        <taxon>Fabaceae</taxon>
        <taxon>Cercidoideae</taxon>
        <taxon>Cercideae</taxon>
        <taxon>Bauhiniinae</taxon>
        <taxon>Bauhinia</taxon>
    </lineage>
</organism>
<proteinExistence type="predicted"/>
<evidence type="ECO:0000313" key="2">
    <source>
        <dbReference type="Proteomes" id="UP000828941"/>
    </source>
</evidence>
<accession>A0ACB9MDU2</accession>